<accession>A0A5F2C2C3</accession>
<organism evidence="1 3">
    <name type="scientific">Leptospira selangorensis</name>
    <dbReference type="NCBI Taxonomy" id="2484982"/>
    <lineage>
        <taxon>Bacteria</taxon>
        <taxon>Pseudomonadati</taxon>
        <taxon>Spirochaetota</taxon>
        <taxon>Spirochaetia</taxon>
        <taxon>Leptospirales</taxon>
        <taxon>Leptospiraceae</taxon>
        <taxon>Leptospira</taxon>
    </lineage>
</organism>
<reference evidence="2" key="1">
    <citation type="submission" date="2018-10" db="EMBL/GenBank/DDBJ databases">
        <authorList>
            <person name="Vincent A.T."/>
            <person name="Schiettekatte O."/>
            <person name="Bourhy P."/>
            <person name="Veyrier F.J."/>
            <person name="Picardeau M."/>
        </authorList>
    </citation>
    <scope>NUCLEOTIDE SEQUENCE</scope>
    <source>
        <strain evidence="2">201702406</strain>
    </source>
</reference>
<dbReference type="EMBL" id="RQGU01000090">
    <property type="protein sequence ID" value="TGM21413.1"/>
    <property type="molecule type" value="Genomic_DNA"/>
</dbReference>
<evidence type="ECO:0000313" key="3">
    <source>
        <dbReference type="Proteomes" id="UP000297832"/>
    </source>
</evidence>
<evidence type="ECO:0000313" key="1">
    <source>
        <dbReference type="EMBL" id="TGM17075.1"/>
    </source>
</evidence>
<dbReference type="RefSeq" id="WP_135627380.1">
    <property type="nucleotide sequence ID" value="NZ_RQGU01000090.1"/>
</dbReference>
<name>A0A5F2C2C3_9LEPT</name>
<dbReference type="Proteomes" id="UP000298057">
    <property type="component" value="Unassembled WGS sequence"/>
</dbReference>
<keyword evidence="4" id="KW-1185">Reference proteome</keyword>
<dbReference type="AlphaFoldDB" id="A0A5F2C2C3"/>
<dbReference type="Proteomes" id="UP000297832">
    <property type="component" value="Unassembled WGS sequence"/>
</dbReference>
<proteinExistence type="predicted"/>
<protein>
    <recommendedName>
        <fullName evidence="5">DUF2846 domain-containing protein</fullName>
    </recommendedName>
</protein>
<comment type="caution">
    <text evidence="1">The sequence shown here is derived from an EMBL/GenBank/DDBJ whole genome shotgun (WGS) entry which is preliminary data.</text>
</comment>
<gene>
    <name evidence="1" type="ORF">EHQ81_00765</name>
    <name evidence="2" type="ORF">EHQ82_10510</name>
</gene>
<dbReference type="EMBL" id="RQGV01000001">
    <property type="protein sequence ID" value="TGM17075.1"/>
    <property type="molecule type" value="Genomic_DNA"/>
</dbReference>
<reference evidence="1 3" key="2">
    <citation type="journal article" date="2019" name="PLoS Negl. Trop. Dis.">
        <title>Revisiting the worldwide diversity of Leptospira species in the environment.</title>
        <authorList>
            <person name="Vincent A.T."/>
            <person name="Schiettekatte O."/>
            <person name="Bourhy P."/>
            <person name="Veyrier F.J."/>
            <person name="Picardeau M."/>
        </authorList>
    </citation>
    <scope>NUCLEOTIDE SEQUENCE [LARGE SCALE GENOMIC DNA]</scope>
    <source>
        <strain evidence="1 3">201702405</strain>
        <strain evidence="2">201702406</strain>
    </source>
</reference>
<evidence type="ECO:0000313" key="2">
    <source>
        <dbReference type="EMBL" id="TGM21413.1"/>
    </source>
</evidence>
<sequence length="179" mass="20837">MKNPRIKVNFNRRAQGATRFFQSTVYFRTFLLSICLVSGLTFCASTQKFDQLKKVQEDKALLYVLRPQRQAQSFFSFSIELYKYPGAFKEGGRSLFQNFGLDSGEYKTLELSPGVYSLKCRDFEKVFFAKEGKITFLSIDLYNTGNFSLPELFIQESNQEDALRSLLEGKRMYWIPKEN</sequence>
<evidence type="ECO:0000313" key="4">
    <source>
        <dbReference type="Proteomes" id="UP000298057"/>
    </source>
</evidence>
<evidence type="ECO:0008006" key="5">
    <source>
        <dbReference type="Google" id="ProtNLM"/>
    </source>
</evidence>